<evidence type="ECO:0000313" key="3">
    <source>
        <dbReference type="Proteomes" id="UP000287651"/>
    </source>
</evidence>
<comment type="caution">
    <text evidence="2">The sequence shown here is derived from an EMBL/GenBank/DDBJ whole genome shotgun (WGS) entry which is preliminary data.</text>
</comment>
<dbReference type="PANTHER" id="PTHR10830:SF0">
    <property type="entry name" value="DOLICHYL-DIPHOSPHOOLIGOSACCHARIDE--PROTEIN GLYCOSYLTRANSFERASE 48 KDA SUBUNIT"/>
    <property type="match status" value="1"/>
</dbReference>
<dbReference type="InterPro" id="IPR055459">
    <property type="entry name" value="OST48_MD"/>
</dbReference>
<reference evidence="2 3" key="1">
    <citation type="journal article" date="2014" name="Agronomy (Basel)">
        <title>A Draft Genome Sequence for Ensete ventricosum, the Drought-Tolerant Tree Against Hunger.</title>
        <authorList>
            <person name="Harrison J."/>
            <person name="Moore K.A."/>
            <person name="Paszkiewicz K."/>
            <person name="Jones T."/>
            <person name="Grant M."/>
            <person name="Ambacheew D."/>
            <person name="Muzemil S."/>
            <person name="Studholme D.J."/>
        </authorList>
    </citation>
    <scope>NUCLEOTIDE SEQUENCE [LARGE SCALE GENOMIC DNA]</scope>
</reference>
<dbReference type="InterPro" id="IPR005013">
    <property type="entry name" value="DDOST_48_kDa_subunit"/>
</dbReference>
<dbReference type="EMBL" id="AMZH03019846">
    <property type="protein sequence ID" value="RRT39823.1"/>
    <property type="molecule type" value="Genomic_DNA"/>
</dbReference>
<dbReference type="UniPathway" id="UPA00378"/>
<protein>
    <recommendedName>
        <fullName evidence="1">OST48 middle domain-containing protein</fullName>
    </recommendedName>
</protein>
<sequence length="87" mass="10171">MLTIFIQSSGKKQCSYFDYWLFGYVQQSSVNFKWHYARYLTAEENALLSLLQGMYSTSFKVPDVYGVFQFKVEHQKLGYTGLSLSKQ</sequence>
<dbReference type="GO" id="GO:0008250">
    <property type="term" value="C:oligosaccharyltransferase complex"/>
    <property type="evidence" value="ECO:0007669"/>
    <property type="project" value="TreeGrafter"/>
</dbReference>
<feature type="non-terminal residue" evidence="2">
    <location>
        <position position="87"/>
    </location>
</feature>
<evidence type="ECO:0000313" key="2">
    <source>
        <dbReference type="EMBL" id="RRT39823.1"/>
    </source>
</evidence>
<dbReference type="AlphaFoldDB" id="A0A426XK39"/>
<feature type="domain" description="OST48 middle" evidence="1">
    <location>
        <begin position="52"/>
        <end position="85"/>
    </location>
</feature>
<accession>A0A426XK39</accession>
<dbReference type="GO" id="GO:0018279">
    <property type="term" value="P:protein N-linked glycosylation via asparagine"/>
    <property type="evidence" value="ECO:0007669"/>
    <property type="project" value="InterPro"/>
</dbReference>
<proteinExistence type="predicted"/>
<evidence type="ECO:0000259" key="1">
    <source>
        <dbReference type="Pfam" id="PF23358"/>
    </source>
</evidence>
<name>A0A426XK39_ENSVE</name>
<dbReference type="Pfam" id="PF23358">
    <property type="entry name" value="OST48_MD"/>
    <property type="match status" value="1"/>
</dbReference>
<dbReference type="Proteomes" id="UP000287651">
    <property type="component" value="Unassembled WGS sequence"/>
</dbReference>
<gene>
    <name evidence="2" type="ORF">B296_00051154</name>
</gene>
<organism evidence="2 3">
    <name type="scientific">Ensete ventricosum</name>
    <name type="common">Abyssinian banana</name>
    <name type="synonym">Musa ensete</name>
    <dbReference type="NCBI Taxonomy" id="4639"/>
    <lineage>
        <taxon>Eukaryota</taxon>
        <taxon>Viridiplantae</taxon>
        <taxon>Streptophyta</taxon>
        <taxon>Embryophyta</taxon>
        <taxon>Tracheophyta</taxon>
        <taxon>Spermatophyta</taxon>
        <taxon>Magnoliopsida</taxon>
        <taxon>Liliopsida</taxon>
        <taxon>Zingiberales</taxon>
        <taxon>Musaceae</taxon>
        <taxon>Ensete</taxon>
    </lineage>
</organism>
<dbReference type="PANTHER" id="PTHR10830">
    <property type="entry name" value="DOLICHYL-DIPHOSPHOOLIGOSACCHARIDE--PROTEIN GLYCOSYLTRANSFERASE 48 KDA SUBUNIT"/>
    <property type="match status" value="1"/>
</dbReference>